<dbReference type="AlphaFoldDB" id="A0A914QEQ5"/>
<name>A0A914QEQ5_9BILA</name>
<keyword evidence="1" id="KW-1185">Reference proteome</keyword>
<protein>
    <submittedName>
        <fullName evidence="2">Uncharacterized protein</fullName>
    </submittedName>
</protein>
<reference evidence="2" key="1">
    <citation type="submission" date="2022-11" db="UniProtKB">
        <authorList>
            <consortium name="WormBaseParasite"/>
        </authorList>
    </citation>
    <scope>IDENTIFICATION</scope>
</reference>
<accession>A0A914QEQ5</accession>
<evidence type="ECO:0000313" key="1">
    <source>
        <dbReference type="Proteomes" id="UP000887578"/>
    </source>
</evidence>
<dbReference type="WBParaSite" id="PDA_v2.g27877.t1">
    <property type="protein sequence ID" value="PDA_v2.g27877.t1"/>
    <property type="gene ID" value="PDA_v2.g27877"/>
</dbReference>
<dbReference type="Proteomes" id="UP000887578">
    <property type="component" value="Unplaced"/>
</dbReference>
<sequence>MNELISKLHKCDASFLELKNVEIPSELFLTKNVKLCNFRNVSVLSKNGIKMPLEKIVENLPSICGFKFSFDSNSLNVSSKTVKELIKIPHFSEISYFSLINISENFDIQTLFNFLKRNSSPKFHLKYQNNRLSNKYKNELEKIVDEILETKSLKYDPPFISFPLQNEFKLAAFRKLFEK</sequence>
<proteinExistence type="predicted"/>
<organism evidence="1 2">
    <name type="scientific">Panagrolaimus davidi</name>
    <dbReference type="NCBI Taxonomy" id="227884"/>
    <lineage>
        <taxon>Eukaryota</taxon>
        <taxon>Metazoa</taxon>
        <taxon>Ecdysozoa</taxon>
        <taxon>Nematoda</taxon>
        <taxon>Chromadorea</taxon>
        <taxon>Rhabditida</taxon>
        <taxon>Tylenchina</taxon>
        <taxon>Panagrolaimomorpha</taxon>
        <taxon>Panagrolaimoidea</taxon>
        <taxon>Panagrolaimidae</taxon>
        <taxon>Panagrolaimus</taxon>
    </lineage>
</organism>
<evidence type="ECO:0000313" key="2">
    <source>
        <dbReference type="WBParaSite" id="PDA_v2.g27877.t1"/>
    </source>
</evidence>